<gene>
    <name evidence="2" type="ORF">J421_5882</name>
</gene>
<dbReference type="Gene3D" id="1.20.120.450">
    <property type="entry name" value="dinb family like domain"/>
    <property type="match status" value="1"/>
</dbReference>
<dbReference type="InterPro" id="IPR034660">
    <property type="entry name" value="DinB/YfiT-like"/>
</dbReference>
<keyword evidence="2" id="KW-0614">Plasmid</keyword>
<evidence type="ECO:0000313" key="3">
    <source>
        <dbReference type="Proteomes" id="UP000019151"/>
    </source>
</evidence>
<dbReference type="KEGG" id="gba:J421_5882"/>
<organism evidence="2 3">
    <name type="scientific">Gemmatirosa kalamazoonensis</name>
    <dbReference type="NCBI Taxonomy" id="861299"/>
    <lineage>
        <taxon>Bacteria</taxon>
        <taxon>Pseudomonadati</taxon>
        <taxon>Gemmatimonadota</taxon>
        <taxon>Gemmatimonadia</taxon>
        <taxon>Gemmatimonadales</taxon>
        <taxon>Gemmatimonadaceae</taxon>
        <taxon>Gemmatirosa</taxon>
    </lineage>
</organism>
<dbReference type="Proteomes" id="UP000019151">
    <property type="component" value="Plasmid 2"/>
</dbReference>
<sequence>MPDFGCAEARAVWAALEFRSPALLRYVAPLDDGELRWRPPGGGNSVAWQLWHIAEVEDNWVRELLLGEPRRYPFGASVRDAADDAYPPKPALLAYLAEARRLSRERLAALGAGDFERPLEDAHFGAITVRQMWAGVVTSFAWHAGQVPLTIRLLRALRDGRAAT</sequence>
<proteinExistence type="predicted"/>
<dbReference type="RefSeq" id="WP_025414722.1">
    <property type="nucleotide sequence ID" value="NZ_CP007130.1"/>
</dbReference>
<dbReference type="Pfam" id="PF12867">
    <property type="entry name" value="DinB_2"/>
    <property type="match status" value="1"/>
</dbReference>
<dbReference type="InParanoid" id="W0RSH2"/>
<dbReference type="AlphaFoldDB" id="W0RSH2"/>
<evidence type="ECO:0000313" key="2">
    <source>
        <dbReference type="EMBL" id="AHG93417.1"/>
    </source>
</evidence>
<name>W0RSH2_9BACT</name>
<keyword evidence="3" id="KW-1185">Reference proteome</keyword>
<accession>W0RSH2</accession>
<dbReference type="InterPro" id="IPR024775">
    <property type="entry name" value="DinB-like"/>
</dbReference>
<reference evidence="2 3" key="1">
    <citation type="journal article" date="2014" name="Genome Announc.">
        <title>Genome Sequence and Methylome of Soil Bacterium Gemmatirosa kalamazoonensis KBS708T, a Member of the Rarely Cultivated Gemmatimonadetes Phylum.</title>
        <authorList>
            <person name="Debruyn J.M."/>
            <person name="Radosevich M."/>
            <person name="Wommack K.E."/>
            <person name="Polson S.W."/>
            <person name="Hauser L.J."/>
            <person name="Fawaz M.N."/>
            <person name="Korlach J."/>
            <person name="Tsai Y.C."/>
        </authorList>
    </citation>
    <scope>NUCLEOTIDE SEQUENCE [LARGE SCALE GENOMIC DNA]</scope>
    <source>
        <strain evidence="2 3">KBS708</strain>
        <plasmid evidence="3">Plasmid 2</plasmid>
    </source>
</reference>
<dbReference type="SUPFAM" id="SSF109854">
    <property type="entry name" value="DinB/YfiT-like putative metalloenzymes"/>
    <property type="match status" value="1"/>
</dbReference>
<protein>
    <submittedName>
        <fullName evidence="2">DinB-like domain protein</fullName>
    </submittedName>
</protein>
<feature type="domain" description="DinB-like" evidence="1">
    <location>
        <begin position="21"/>
        <end position="137"/>
    </location>
</feature>
<geneLocation type="plasmid" evidence="2 3">
    <name>2</name>
</geneLocation>
<dbReference type="HOGENOM" id="CLU_1616642_0_0_0"/>
<evidence type="ECO:0000259" key="1">
    <source>
        <dbReference type="Pfam" id="PF12867"/>
    </source>
</evidence>
<dbReference type="EMBL" id="CP007130">
    <property type="protein sequence ID" value="AHG93417.1"/>
    <property type="molecule type" value="Genomic_DNA"/>
</dbReference>
<dbReference type="OrthoDB" id="4548523at2"/>